<dbReference type="SUPFAM" id="SSF103481">
    <property type="entry name" value="Multidrug resistance efflux transporter EmrE"/>
    <property type="match status" value="2"/>
</dbReference>
<feature type="transmembrane region" description="Helical" evidence="8">
    <location>
        <begin position="133"/>
        <end position="150"/>
    </location>
</feature>
<evidence type="ECO:0000259" key="9">
    <source>
        <dbReference type="Pfam" id="PF00892"/>
    </source>
</evidence>
<evidence type="ECO:0000256" key="3">
    <source>
        <dbReference type="ARBA" id="ARBA00022448"/>
    </source>
</evidence>
<evidence type="ECO:0000256" key="1">
    <source>
        <dbReference type="ARBA" id="ARBA00004651"/>
    </source>
</evidence>
<dbReference type="Pfam" id="PF00892">
    <property type="entry name" value="EamA"/>
    <property type="match status" value="1"/>
</dbReference>
<comment type="similarity">
    <text evidence="2">Belongs to the EamA transporter family.</text>
</comment>
<sequence>MKLRSLDDKTEGIVSAAGAYFLWGILPVYWKFVGMVPAHEVLAHRIVWSFIFMLLLLLVTRKFTACLADLKEILAQPKKAIGVVMASALISINWVTYIWAVNNDRVIETSLGYYINPLVSVLLGVIVLREKVSFWQAVAFCLAFIGVLNMTLHFGVFPWLALLLAGSFGLYGLFKKMVNPGAITGLTLETMVVVPFALGYLGFLTREGASAFSFAQPNVAALLMGAGIVTAVPLLLFASGAKRLPLATIGFLQYIAPTIALILGIFLYHETFTMVHLTSFIFIWLALTIFSLGKTKYFLQFEMFVFHKLHLKEKSST</sequence>
<name>A0AAW7ZAQ2_9FIRM</name>
<dbReference type="AlphaFoldDB" id="A0AAW7ZAQ2"/>
<reference evidence="10" key="2">
    <citation type="submission" date="2023-03" db="EMBL/GenBank/DDBJ databases">
        <authorList>
            <person name="Zhang Z."/>
        </authorList>
    </citation>
    <scope>NUCLEOTIDE SEQUENCE</scope>
    <source>
        <strain evidence="10">DSA</strain>
    </source>
</reference>
<evidence type="ECO:0000256" key="5">
    <source>
        <dbReference type="ARBA" id="ARBA00022692"/>
    </source>
</evidence>
<keyword evidence="4" id="KW-1003">Cell membrane</keyword>
<reference evidence="10" key="1">
    <citation type="journal article" date="2023" name="J. Hazard. Mater.">
        <title>Anaerobic biodegradation of pyrene and benzo[a]pyrene by a new sulfate-reducing Desulforamulus aquiferis strain DSA.</title>
        <authorList>
            <person name="Zhang Z."/>
            <person name="Sun J."/>
            <person name="Gong X."/>
            <person name="Wang C."/>
            <person name="Wang H."/>
        </authorList>
    </citation>
    <scope>NUCLEOTIDE SEQUENCE</scope>
    <source>
        <strain evidence="10">DSA</strain>
    </source>
</reference>
<organism evidence="10 11">
    <name type="scientific">Desulforamulus aquiferis</name>
    <dbReference type="NCBI Taxonomy" id="1397668"/>
    <lineage>
        <taxon>Bacteria</taxon>
        <taxon>Bacillati</taxon>
        <taxon>Bacillota</taxon>
        <taxon>Clostridia</taxon>
        <taxon>Eubacteriales</taxon>
        <taxon>Peptococcaceae</taxon>
        <taxon>Desulforamulus</taxon>
    </lineage>
</organism>
<feature type="domain" description="EamA" evidence="9">
    <location>
        <begin position="12"/>
        <end position="149"/>
    </location>
</feature>
<comment type="caution">
    <text evidence="10">The sequence shown here is derived from an EMBL/GenBank/DDBJ whole genome shotgun (WGS) entry which is preliminary data.</text>
</comment>
<dbReference type="InterPro" id="IPR000620">
    <property type="entry name" value="EamA_dom"/>
</dbReference>
<keyword evidence="11" id="KW-1185">Reference proteome</keyword>
<dbReference type="RefSeq" id="WP_304541259.1">
    <property type="nucleotide sequence ID" value="NZ_JARPTC010000004.1"/>
</dbReference>
<feature type="transmembrane region" description="Helical" evidence="8">
    <location>
        <begin position="186"/>
        <end position="203"/>
    </location>
</feature>
<evidence type="ECO:0000256" key="8">
    <source>
        <dbReference type="SAM" id="Phobius"/>
    </source>
</evidence>
<dbReference type="GO" id="GO:0005886">
    <property type="term" value="C:plasma membrane"/>
    <property type="evidence" value="ECO:0007669"/>
    <property type="project" value="UniProtKB-SubCell"/>
</dbReference>
<proteinExistence type="inferred from homology"/>
<dbReference type="Proteomes" id="UP001172911">
    <property type="component" value="Unassembled WGS sequence"/>
</dbReference>
<protein>
    <submittedName>
        <fullName evidence="10">EamA family transporter RarD</fullName>
    </submittedName>
</protein>
<feature type="transmembrane region" description="Helical" evidence="8">
    <location>
        <begin position="156"/>
        <end position="174"/>
    </location>
</feature>
<feature type="transmembrane region" description="Helical" evidence="8">
    <location>
        <begin position="80"/>
        <end position="99"/>
    </location>
</feature>
<dbReference type="InterPro" id="IPR004626">
    <property type="entry name" value="RarD"/>
</dbReference>
<evidence type="ECO:0000256" key="2">
    <source>
        <dbReference type="ARBA" id="ARBA00007362"/>
    </source>
</evidence>
<dbReference type="PANTHER" id="PTHR22911">
    <property type="entry name" value="ACYL-MALONYL CONDENSING ENZYME-RELATED"/>
    <property type="match status" value="1"/>
</dbReference>
<keyword evidence="7 8" id="KW-0472">Membrane</keyword>
<accession>A0AAW7ZAQ2</accession>
<evidence type="ECO:0000313" key="10">
    <source>
        <dbReference type="EMBL" id="MDO7786309.1"/>
    </source>
</evidence>
<dbReference type="InterPro" id="IPR037185">
    <property type="entry name" value="EmrE-like"/>
</dbReference>
<keyword evidence="3" id="KW-0813">Transport</keyword>
<feature type="transmembrane region" description="Helical" evidence="8">
    <location>
        <begin position="274"/>
        <end position="293"/>
    </location>
</feature>
<keyword evidence="5 8" id="KW-0812">Transmembrane</keyword>
<dbReference type="EMBL" id="JARPTC010000004">
    <property type="protein sequence ID" value="MDO7786309.1"/>
    <property type="molecule type" value="Genomic_DNA"/>
</dbReference>
<dbReference type="PANTHER" id="PTHR22911:SF137">
    <property type="entry name" value="SOLUTE CARRIER FAMILY 35 MEMBER G2-RELATED"/>
    <property type="match status" value="1"/>
</dbReference>
<feature type="transmembrane region" description="Helical" evidence="8">
    <location>
        <begin position="42"/>
        <end position="59"/>
    </location>
</feature>
<feature type="transmembrane region" description="Helical" evidence="8">
    <location>
        <begin position="12"/>
        <end position="30"/>
    </location>
</feature>
<feature type="transmembrane region" description="Helical" evidence="8">
    <location>
        <begin position="244"/>
        <end position="268"/>
    </location>
</feature>
<evidence type="ECO:0000256" key="4">
    <source>
        <dbReference type="ARBA" id="ARBA00022475"/>
    </source>
</evidence>
<evidence type="ECO:0000313" key="11">
    <source>
        <dbReference type="Proteomes" id="UP001172911"/>
    </source>
</evidence>
<feature type="transmembrane region" description="Helical" evidence="8">
    <location>
        <begin position="215"/>
        <end position="237"/>
    </location>
</feature>
<evidence type="ECO:0000256" key="7">
    <source>
        <dbReference type="ARBA" id="ARBA00023136"/>
    </source>
</evidence>
<evidence type="ECO:0000256" key="6">
    <source>
        <dbReference type="ARBA" id="ARBA00022989"/>
    </source>
</evidence>
<keyword evidence="6 8" id="KW-1133">Transmembrane helix</keyword>
<dbReference type="NCBIfam" id="TIGR00688">
    <property type="entry name" value="rarD"/>
    <property type="match status" value="1"/>
</dbReference>
<gene>
    <name evidence="10" type="primary">rarD</name>
    <name evidence="10" type="ORF">P6N53_03635</name>
</gene>
<comment type="subcellular location">
    <subcellularLocation>
        <location evidence="1">Cell membrane</location>
        <topology evidence="1">Multi-pass membrane protein</topology>
    </subcellularLocation>
</comment>
<feature type="transmembrane region" description="Helical" evidence="8">
    <location>
        <begin position="111"/>
        <end position="128"/>
    </location>
</feature>